<dbReference type="EMBL" id="HF936567">
    <property type="protein sequence ID" value="CCX34527.1"/>
    <property type="molecule type" value="Genomic_DNA"/>
</dbReference>
<evidence type="ECO:0000313" key="2">
    <source>
        <dbReference type="Proteomes" id="UP000018144"/>
    </source>
</evidence>
<dbReference type="AlphaFoldDB" id="U4LVF5"/>
<reference evidence="1 2" key="1">
    <citation type="journal article" date="2013" name="PLoS Genet.">
        <title>The genome and development-dependent transcriptomes of Pyronema confluens: a window into fungal evolution.</title>
        <authorList>
            <person name="Traeger S."/>
            <person name="Altegoer F."/>
            <person name="Freitag M."/>
            <person name="Gabaldon T."/>
            <person name="Kempken F."/>
            <person name="Kumar A."/>
            <person name="Marcet-Houben M."/>
            <person name="Poggeler S."/>
            <person name="Stajich J.E."/>
            <person name="Nowrousian M."/>
        </authorList>
    </citation>
    <scope>NUCLEOTIDE SEQUENCE [LARGE SCALE GENOMIC DNA]</scope>
    <source>
        <strain evidence="2">CBS 100304</strain>
        <tissue evidence="1">Vegetative mycelium</tissue>
    </source>
</reference>
<gene>
    <name evidence="1" type="ORF">PCON_03920</name>
</gene>
<sequence length="105" mass="11751">MNGRDSSVVCLHPDATELRKFAGAVMCCDDRPELGGGAIDGRRIRCRSPDARRRDLRKLPASAGICERKLMTEQPRRSEIQQKESSGWYRFGKASVQASVEDNNK</sequence>
<accession>U4LVF5</accession>
<protein>
    <submittedName>
        <fullName evidence="1">Uncharacterized protein</fullName>
    </submittedName>
</protein>
<proteinExistence type="predicted"/>
<name>U4LVF5_PYROM</name>
<organism evidence="1 2">
    <name type="scientific">Pyronema omphalodes (strain CBS 100304)</name>
    <name type="common">Pyronema confluens</name>
    <dbReference type="NCBI Taxonomy" id="1076935"/>
    <lineage>
        <taxon>Eukaryota</taxon>
        <taxon>Fungi</taxon>
        <taxon>Dikarya</taxon>
        <taxon>Ascomycota</taxon>
        <taxon>Pezizomycotina</taxon>
        <taxon>Pezizomycetes</taxon>
        <taxon>Pezizales</taxon>
        <taxon>Pyronemataceae</taxon>
        <taxon>Pyronema</taxon>
    </lineage>
</organism>
<dbReference type="Proteomes" id="UP000018144">
    <property type="component" value="Unassembled WGS sequence"/>
</dbReference>
<keyword evidence="2" id="KW-1185">Reference proteome</keyword>
<evidence type="ECO:0000313" key="1">
    <source>
        <dbReference type="EMBL" id="CCX34527.1"/>
    </source>
</evidence>